<proteinExistence type="predicted"/>
<dbReference type="Pfam" id="PF08240">
    <property type="entry name" value="ADH_N"/>
    <property type="match status" value="1"/>
</dbReference>
<gene>
    <name evidence="2" type="ORF">IFR04_013013</name>
</gene>
<comment type="caution">
    <text evidence="2">The sequence shown here is derived from an EMBL/GenBank/DDBJ whole genome shotgun (WGS) entry which is preliminary data.</text>
</comment>
<dbReference type="InterPro" id="IPR011032">
    <property type="entry name" value="GroES-like_sf"/>
</dbReference>
<dbReference type="EMBL" id="JAFJYH010000292">
    <property type="protein sequence ID" value="KAG4413869.1"/>
    <property type="molecule type" value="Genomic_DNA"/>
</dbReference>
<dbReference type="SUPFAM" id="SSF50129">
    <property type="entry name" value="GroES-like"/>
    <property type="match status" value="1"/>
</dbReference>
<evidence type="ECO:0000313" key="3">
    <source>
        <dbReference type="Proteomes" id="UP000664132"/>
    </source>
</evidence>
<accession>A0A8H7T288</accession>
<dbReference type="InterPro" id="IPR036291">
    <property type="entry name" value="NAD(P)-bd_dom_sf"/>
</dbReference>
<dbReference type="GO" id="GO:0016491">
    <property type="term" value="F:oxidoreductase activity"/>
    <property type="evidence" value="ECO:0007669"/>
    <property type="project" value="InterPro"/>
</dbReference>
<dbReference type="Gene3D" id="3.90.180.10">
    <property type="entry name" value="Medium-chain alcohol dehydrogenases, catalytic domain"/>
    <property type="match status" value="1"/>
</dbReference>
<dbReference type="SMART" id="SM00829">
    <property type="entry name" value="PKS_ER"/>
    <property type="match status" value="1"/>
</dbReference>
<protein>
    <recommendedName>
        <fullName evidence="1">Enoyl reductase (ER) domain-containing protein</fullName>
    </recommendedName>
</protein>
<dbReference type="OrthoDB" id="3509362at2759"/>
<evidence type="ECO:0000313" key="2">
    <source>
        <dbReference type="EMBL" id="KAG4413869.1"/>
    </source>
</evidence>
<dbReference type="InterPro" id="IPR013149">
    <property type="entry name" value="ADH-like_C"/>
</dbReference>
<name>A0A8H7T288_9HELO</name>
<dbReference type="PANTHER" id="PTHR43482">
    <property type="entry name" value="PROTEIN AST1-RELATED"/>
    <property type="match status" value="1"/>
</dbReference>
<organism evidence="2 3">
    <name type="scientific">Cadophora malorum</name>
    <dbReference type="NCBI Taxonomy" id="108018"/>
    <lineage>
        <taxon>Eukaryota</taxon>
        <taxon>Fungi</taxon>
        <taxon>Dikarya</taxon>
        <taxon>Ascomycota</taxon>
        <taxon>Pezizomycotina</taxon>
        <taxon>Leotiomycetes</taxon>
        <taxon>Helotiales</taxon>
        <taxon>Ploettnerulaceae</taxon>
        <taxon>Cadophora</taxon>
    </lineage>
</organism>
<dbReference type="Gene3D" id="3.40.50.720">
    <property type="entry name" value="NAD(P)-binding Rossmann-like Domain"/>
    <property type="match status" value="1"/>
</dbReference>
<dbReference type="InterPro" id="IPR020843">
    <property type="entry name" value="ER"/>
</dbReference>
<dbReference type="PANTHER" id="PTHR43482:SF1">
    <property type="entry name" value="PROTEIN AST1-RELATED"/>
    <property type="match status" value="1"/>
</dbReference>
<keyword evidence="3" id="KW-1185">Reference proteome</keyword>
<dbReference type="Proteomes" id="UP000664132">
    <property type="component" value="Unassembled WGS sequence"/>
</dbReference>
<evidence type="ECO:0000259" key="1">
    <source>
        <dbReference type="SMART" id="SM00829"/>
    </source>
</evidence>
<dbReference type="AlphaFoldDB" id="A0A8H7T288"/>
<reference evidence="2" key="1">
    <citation type="submission" date="2021-02" db="EMBL/GenBank/DDBJ databases">
        <title>Genome sequence Cadophora malorum strain M34.</title>
        <authorList>
            <person name="Stefanovic E."/>
            <person name="Vu D."/>
            <person name="Scully C."/>
            <person name="Dijksterhuis J."/>
            <person name="Roader J."/>
            <person name="Houbraken J."/>
        </authorList>
    </citation>
    <scope>NUCLEOTIDE SEQUENCE</scope>
    <source>
        <strain evidence="2">M34</strain>
    </source>
</reference>
<sequence>MKALVLTRPDPSKPPALTLEEVPKPEPQDGHLLIQVHASAIHPSDLLNRTGSFPITTFPSTGRIPGRDFSGIVTSPSTHPLYNKPVFGTSGNTLGFTTSGSDAEYLLVPEGAVVEKPDALNWVQAATVGVPFSTAALVLQRAGLKEGSGESVLVLGANGAVGAAVVQLARARGARVLEGVRNDSGDVNTASDPSLSALDTLTAGKGVDIVIDTVGSPALTSAAVAKLARGGRLVFIAAPRGGESTLGVEMTGFYRKEGSLFGVNSLLYEVEEMGKLLGEMRGLFEKGVLKGAEEGSWNEVPLENGVEAYQLAGERGKGKFVLVMQ</sequence>
<feature type="domain" description="Enoyl reductase (ER)" evidence="1">
    <location>
        <begin position="12"/>
        <end position="322"/>
    </location>
</feature>
<dbReference type="Pfam" id="PF00107">
    <property type="entry name" value="ADH_zinc_N"/>
    <property type="match status" value="1"/>
</dbReference>
<dbReference type="InterPro" id="IPR052585">
    <property type="entry name" value="Lipid_raft_assoc_Zn_ADH"/>
</dbReference>
<dbReference type="SUPFAM" id="SSF51735">
    <property type="entry name" value="NAD(P)-binding Rossmann-fold domains"/>
    <property type="match status" value="1"/>
</dbReference>
<dbReference type="InterPro" id="IPR013154">
    <property type="entry name" value="ADH-like_N"/>
</dbReference>